<dbReference type="InterPro" id="IPR009003">
    <property type="entry name" value="Peptidase_S1_PA"/>
</dbReference>
<name>A0A2G8BCB2_9MYCO</name>
<dbReference type="SUPFAM" id="SSF50494">
    <property type="entry name" value="Trypsin-like serine proteases"/>
    <property type="match status" value="1"/>
</dbReference>
<dbReference type="OrthoDB" id="73775at2"/>
<keyword evidence="2" id="KW-0378">Hydrolase</keyword>
<keyword evidence="4" id="KW-1185">Reference proteome</keyword>
<evidence type="ECO:0000313" key="4">
    <source>
        <dbReference type="Proteomes" id="UP000595446"/>
    </source>
</evidence>
<dbReference type="GO" id="GO:0006508">
    <property type="term" value="P:proteolysis"/>
    <property type="evidence" value="ECO:0007669"/>
    <property type="project" value="UniProtKB-KW"/>
</dbReference>
<dbReference type="PANTHER" id="PTHR43343">
    <property type="entry name" value="PEPTIDASE S12"/>
    <property type="match status" value="1"/>
</dbReference>
<dbReference type="AlphaFoldDB" id="A0A2G8BCB2"/>
<dbReference type="PRINTS" id="PR00834">
    <property type="entry name" value="PROTEASES2C"/>
</dbReference>
<evidence type="ECO:0000256" key="2">
    <source>
        <dbReference type="ARBA" id="ARBA00022801"/>
    </source>
</evidence>
<dbReference type="InterPro" id="IPR001478">
    <property type="entry name" value="PDZ"/>
</dbReference>
<organism evidence="3 4">
    <name type="scientific">Mycobacterium heckeshornense</name>
    <dbReference type="NCBI Taxonomy" id="110505"/>
    <lineage>
        <taxon>Bacteria</taxon>
        <taxon>Bacillati</taxon>
        <taxon>Actinomycetota</taxon>
        <taxon>Actinomycetes</taxon>
        <taxon>Mycobacteriales</taxon>
        <taxon>Mycobacteriaceae</taxon>
        <taxon>Mycobacterium</taxon>
    </lineage>
</organism>
<dbReference type="GO" id="GO:0004252">
    <property type="term" value="F:serine-type endopeptidase activity"/>
    <property type="evidence" value="ECO:0007669"/>
    <property type="project" value="InterPro"/>
</dbReference>
<dbReference type="Gene3D" id="2.30.42.10">
    <property type="match status" value="1"/>
</dbReference>
<keyword evidence="1 3" id="KW-0645">Protease</keyword>
<dbReference type="Proteomes" id="UP000595446">
    <property type="component" value="Chromosome"/>
</dbReference>
<dbReference type="Gene3D" id="2.40.10.120">
    <property type="match status" value="1"/>
</dbReference>
<dbReference type="InterPro" id="IPR001940">
    <property type="entry name" value="Peptidase_S1C"/>
</dbReference>
<dbReference type="InterPro" id="IPR036034">
    <property type="entry name" value="PDZ_sf"/>
</dbReference>
<gene>
    <name evidence="3" type="primary">pepA_2</name>
    <name evidence="3" type="ORF">MHEC_47490</name>
</gene>
<protein>
    <submittedName>
        <fullName evidence="3">Serine protease PepA</fullName>
    </submittedName>
</protein>
<dbReference type="PROSITE" id="PS50106">
    <property type="entry name" value="PDZ"/>
    <property type="match status" value="1"/>
</dbReference>
<reference evidence="3 4" key="1">
    <citation type="submission" date="2020-12" db="EMBL/GenBank/DDBJ databases">
        <title>Complete genome sequence of Mycobacterium heckeshornense JCM 15655T, closely related to a pathogenic non-tuberculous mycobacterial species Mycobacterium xenopi.</title>
        <authorList>
            <person name="Yoshida M."/>
            <person name="Fukano H."/>
            <person name="Asakura T."/>
            <person name="Suzuki M."/>
            <person name="Hoshino Y."/>
        </authorList>
    </citation>
    <scope>NUCLEOTIDE SEQUENCE [LARGE SCALE GENOMIC DNA]</scope>
    <source>
        <strain evidence="3 4">JCM 15655</strain>
    </source>
</reference>
<dbReference type="RefSeq" id="WP_048893419.1">
    <property type="nucleotide sequence ID" value="NZ_AP024237.1"/>
</dbReference>
<evidence type="ECO:0000313" key="3">
    <source>
        <dbReference type="EMBL" id="BCO38316.1"/>
    </source>
</evidence>
<dbReference type="Pfam" id="PF13365">
    <property type="entry name" value="Trypsin_2"/>
    <property type="match status" value="1"/>
</dbReference>
<proteinExistence type="predicted"/>
<evidence type="ECO:0000256" key="1">
    <source>
        <dbReference type="ARBA" id="ARBA00022670"/>
    </source>
</evidence>
<dbReference type="STRING" id="110505.ACT16_21165"/>
<dbReference type="InterPro" id="IPR051201">
    <property type="entry name" value="Chloro_Bact_Ser_Proteases"/>
</dbReference>
<dbReference type="SMART" id="SM00228">
    <property type="entry name" value="PDZ"/>
    <property type="match status" value="1"/>
</dbReference>
<dbReference type="PANTHER" id="PTHR43343:SF3">
    <property type="entry name" value="PROTEASE DO-LIKE 8, CHLOROPLASTIC"/>
    <property type="match status" value="1"/>
</dbReference>
<sequence>MSGSHRRISRWSSCLLSLTAAAGFVFAAAPAHASPSVNRFSEAPAPLDPLSVVAQVGPEIVDIDTKMGYQSAVGAGTGIVIDPGGVVLTNNHVIAGATDISARDIGNGQTYPVEVIGYDRSHDVAVLQLAGASGLPTANIGDSSSVAVGDPVVALGNAGGVGGAPSAVPGRVIALNQTVSAADALTGSSETLHGLIQVNAAIRPGDSGGPTVNSANQVIGMNTAASDNYKLGRGEGFAIPINQAMAIAGQIRAGAASSTVHIGPTGFLGIGVSDASNGAGALVQRVIPDAPAAAAGVTPGARIVSVDNQPVNSATALTNILDQRHPGDTVVLGLLNGAGTVRNVNVTLAPGPPG</sequence>
<dbReference type="SUPFAM" id="SSF50156">
    <property type="entry name" value="PDZ domain-like"/>
    <property type="match status" value="1"/>
</dbReference>
<dbReference type="Pfam" id="PF13180">
    <property type="entry name" value="PDZ_2"/>
    <property type="match status" value="1"/>
</dbReference>
<accession>A0A2G8BCB2</accession>
<dbReference type="EMBL" id="AP024237">
    <property type="protein sequence ID" value="BCO38316.1"/>
    <property type="molecule type" value="Genomic_DNA"/>
</dbReference>